<feature type="chain" id="PRO_5045655917" evidence="2">
    <location>
        <begin position="21"/>
        <end position="261"/>
    </location>
</feature>
<dbReference type="PANTHER" id="PTHR35936">
    <property type="entry name" value="MEMBRANE-BOUND LYTIC MUREIN TRANSGLYCOSYLASE F"/>
    <property type="match status" value="1"/>
</dbReference>
<dbReference type="SMART" id="SM00062">
    <property type="entry name" value="PBPb"/>
    <property type="match status" value="1"/>
</dbReference>
<protein>
    <submittedName>
        <fullName evidence="4">Transporter substrate-binding domain-containing protein</fullName>
    </submittedName>
</protein>
<dbReference type="SUPFAM" id="SSF53850">
    <property type="entry name" value="Periplasmic binding protein-like II"/>
    <property type="match status" value="1"/>
</dbReference>
<feature type="signal peptide" evidence="2">
    <location>
        <begin position="1"/>
        <end position="20"/>
    </location>
</feature>
<evidence type="ECO:0000313" key="5">
    <source>
        <dbReference type="Proteomes" id="UP001606305"/>
    </source>
</evidence>
<evidence type="ECO:0000256" key="1">
    <source>
        <dbReference type="ARBA" id="ARBA00022729"/>
    </source>
</evidence>
<evidence type="ECO:0000259" key="3">
    <source>
        <dbReference type="SMART" id="SM00062"/>
    </source>
</evidence>
<keyword evidence="5" id="KW-1185">Reference proteome</keyword>
<comment type="caution">
    <text evidence="4">The sequence shown here is derived from an EMBL/GenBank/DDBJ whole genome shotgun (WGS) entry which is preliminary data.</text>
</comment>
<sequence>MKRRRLALAAPLALAGTAWGQASPLRLKVGVAVGYAPFSEVGSDGQLRGFEIDLAQALCRHMALQCVPVILEFDSLIPALESRQIDVLMASMSITPERLQRIGFSSPYYFSPVRMVVRQGSGVEVSTAGLKGRRIGVERGTIHERFLAEQFKDSRVLRYATQDQAFLDLKAGRLDATLVDAVIAQFGFLNQSDGRGFTFAGPDFGRNERYYGKGIGVGLRKADLPTLGRRIDGALAALRGSGALKTLNDRYFSFDLVTPKP</sequence>
<evidence type="ECO:0000313" key="4">
    <source>
        <dbReference type="EMBL" id="MFG6457050.1"/>
    </source>
</evidence>
<accession>A0ABW7G553</accession>
<evidence type="ECO:0000256" key="2">
    <source>
        <dbReference type="SAM" id="SignalP"/>
    </source>
</evidence>
<organism evidence="4 5">
    <name type="scientific">Pelomonas nitida</name>
    <dbReference type="NCBI Taxonomy" id="3299027"/>
    <lineage>
        <taxon>Bacteria</taxon>
        <taxon>Pseudomonadati</taxon>
        <taxon>Pseudomonadota</taxon>
        <taxon>Betaproteobacteria</taxon>
        <taxon>Burkholderiales</taxon>
        <taxon>Sphaerotilaceae</taxon>
        <taxon>Roseateles</taxon>
    </lineage>
</organism>
<feature type="domain" description="Solute-binding protein family 3/N-terminal" evidence="3">
    <location>
        <begin position="26"/>
        <end position="255"/>
    </location>
</feature>
<dbReference type="PANTHER" id="PTHR35936:SF13">
    <property type="entry name" value="HISTIDINE-BINDING PERIPLASMIC PROTEIN"/>
    <property type="match status" value="1"/>
</dbReference>
<dbReference type="Proteomes" id="UP001606305">
    <property type="component" value="Unassembled WGS sequence"/>
</dbReference>
<dbReference type="InterPro" id="IPR001638">
    <property type="entry name" value="Solute-binding_3/MltF_N"/>
</dbReference>
<dbReference type="EMBL" id="JBIGIA010000006">
    <property type="protein sequence ID" value="MFG6457050.1"/>
    <property type="molecule type" value="Genomic_DNA"/>
</dbReference>
<dbReference type="Pfam" id="PF00497">
    <property type="entry name" value="SBP_bac_3"/>
    <property type="match status" value="1"/>
</dbReference>
<dbReference type="RefSeq" id="WP_394487870.1">
    <property type="nucleotide sequence ID" value="NZ_JBIGIA010000006.1"/>
</dbReference>
<dbReference type="Gene3D" id="3.40.190.10">
    <property type="entry name" value="Periplasmic binding protein-like II"/>
    <property type="match status" value="2"/>
</dbReference>
<proteinExistence type="predicted"/>
<keyword evidence="1 2" id="KW-0732">Signal</keyword>
<gene>
    <name evidence="4" type="ORF">ACG00X_09410</name>
</gene>
<name>A0ABW7G553_9BURK</name>
<reference evidence="4 5" key="1">
    <citation type="submission" date="2024-09" db="EMBL/GenBank/DDBJ databases">
        <title>Novel species of the genus Pelomonas and Roseateles isolated from streams.</title>
        <authorList>
            <person name="Lu H."/>
        </authorList>
    </citation>
    <scope>NUCLEOTIDE SEQUENCE [LARGE SCALE GENOMIC DNA]</scope>
    <source>
        <strain evidence="4 5">BYS96W</strain>
    </source>
</reference>